<dbReference type="EMBL" id="JACHDE010000034">
    <property type="protein sequence ID" value="MBB5405447.1"/>
    <property type="molecule type" value="Genomic_DNA"/>
</dbReference>
<dbReference type="Proteomes" id="UP000592820">
    <property type="component" value="Unassembled WGS sequence"/>
</dbReference>
<comment type="caution">
    <text evidence="1">The sequence shown here is derived from an EMBL/GenBank/DDBJ whole genome shotgun (WGS) entry which is preliminary data.</text>
</comment>
<proteinExistence type="predicted"/>
<gene>
    <name evidence="1" type="ORF">HDG41_007543</name>
</gene>
<sequence>MQHAHGSWCEPLRDVVGNLWFGRTRCAQQFDGVGDCLRVPCAIFCGMIEQGGQIVTMRYRPKALLTRDRVGARRT</sequence>
<evidence type="ECO:0000313" key="2">
    <source>
        <dbReference type="Proteomes" id="UP000592820"/>
    </source>
</evidence>
<protein>
    <submittedName>
        <fullName evidence="1">Uncharacterized protein</fullName>
    </submittedName>
</protein>
<name>A0A7W8LEE8_9BURK</name>
<accession>A0A7W8LEE8</accession>
<evidence type="ECO:0000313" key="1">
    <source>
        <dbReference type="EMBL" id="MBB5405447.1"/>
    </source>
</evidence>
<reference evidence="1 2" key="1">
    <citation type="submission" date="2020-08" db="EMBL/GenBank/DDBJ databases">
        <title>Genomic Encyclopedia of Type Strains, Phase IV (KMG-V): Genome sequencing to study the core and pangenomes of soil and plant-associated prokaryotes.</title>
        <authorList>
            <person name="Whitman W."/>
        </authorList>
    </citation>
    <scope>NUCLEOTIDE SEQUENCE [LARGE SCALE GENOMIC DNA]</scope>
    <source>
        <strain evidence="1 2">JPY162</strain>
    </source>
</reference>
<organism evidence="1 2">
    <name type="scientific">Paraburkholderia youngii</name>
    <dbReference type="NCBI Taxonomy" id="2782701"/>
    <lineage>
        <taxon>Bacteria</taxon>
        <taxon>Pseudomonadati</taxon>
        <taxon>Pseudomonadota</taxon>
        <taxon>Betaproteobacteria</taxon>
        <taxon>Burkholderiales</taxon>
        <taxon>Burkholderiaceae</taxon>
        <taxon>Paraburkholderia</taxon>
    </lineage>
</organism>
<dbReference type="AlphaFoldDB" id="A0A7W8LEE8"/>